<evidence type="ECO:0000256" key="1">
    <source>
        <dbReference type="SAM" id="SignalP"/>
    </source>
</evidence>
<proteinExistence type="predicted"/>
<keyword evidence="3" id="KW-1185">Reference proteome</keyword>
<accession>A0ABM8W562</accession>
<protein>
    <submittedName>
        <fullName evidence="2">32266_t:CDS:1</fullName>
    </submittedName>
</protein>
<evidence type="ECO:0000313" key="3">
    <source>
        <dbReference type="Proteomes" id="UP000789901"/>
    </source>
</evidence>
<comment type="caution">
    <text evidence="2">The sequence shown here is derived from an EMBL/GenBank/DDBJ whole genome shotgun (WGS) entry which is preliminary data.</text>
</comment>
<dbReference type="Proteomes" id="UP000789901">
    <property type="component" value="Unassembled WGS sequence"/>
</dbReference>
<keyword evidence="1" id="KW-0732">Signal</keyword>
<reference evidence="2 3" key="1">
    <citation type="submission" date="2021-06" db="EMBL/GenBank/DDBJ databases">
        <authorList>
            <person name="Kallberg Y."/>
            <person name="Tangrot J."/>
            <person name="Rosling A."/>
        </authorList>
    </citation>
    <scope>NUCLEOTIDE SEQUENCE [LARGE SCALE GENOMIC DNA]</scope>
    <source>
        <strain evidence="2 3">120-4 pot B 10/14</strain>
    </source>
</reference>
<organism evidence="2 3">
    <name type="scientific">Gigaspora margarita</name>
    <dbReference type="NCBI Taxonomy" id="4874"/>
    <lineage>
        <taxon>Eukaryota</taxon>
        <taxon>Fungi</taxon>
        <taxon>Fungi incertae sedis</taxon>
        <taxon>Mucoromycota</taxon>
        <taxon>Glomeromycotina</taxon>
        <taxon>Glomeromycetes</taxon>
        <taxon>Diversisporales</taxon>
        <taxon>Gigasporaceae</taxon>
        <taxon>Gigaspora</taxon>
    </lineage>
</organism>
<feature type="signal peptide" evidence="1">
    <location>
        <begin position="1"/>
        <end position="24"/>
    </location>
</feature>
<sequence>MSTSFLSIASLVIMFNVPQIAVDAAPISILSLTPDEKCSLRFDAKLLPATLQNIRH</sequence>
<gene>
    <name evidence="2" type="ORF">GMARGA_LOCUS3475</name>
</gene>
<name>A0ABM8W562_GIGMA</name>
<evidence type="ECO:0000313" key="2">
    <source>
        <dbReference type="EMBL" id="CAG8527803.1"/>
    </source>
</evidence>
<dbReference type="EMBL" id="CAJVQB010001252">
    <property type="protein sequence ID" value="CAG8527803.1"/>
    <property type="molecule type" value="Genomic_DNA"/>
</dbReference>
<feature type="chain" id="PRO_5047238338" evidence="1">
    <location>
        <begin position="25"/>
        <end position="56"/>
    </location>
</feature>